<evidence type="ECO:0000256" key="1">
    <source>
        <dbReference type="SAM" id="Phobius"/>
    </source>
</evidence>
<dbReference type="AlphaFoldDB" id="A0A7R8ARW6"/>
<feature type="transmembrane region" description="Helical" evidence="1">
    <location>
        <begin position="76"/>
        <end position="94"/>
    </location>
</feature>
<dbReference type="OrthoDB" id="4479484at2759"/>
<accession>A0A7R8ARW6</accession>
<name>A0A7R8ARW6_9EURO</name>
<evidence type="ECO:0000313" key="3">
    <source>
        <dbReference type="Proteomes" id="UP000654913"/>
    </source>
</evidence>
<keyword evidence="1" id="KW-1133">Transmembrane helix</keyword>
<protein>
    <submittedName>
        <fullName evidence="2">Uncharacterized protein</fullName>
    </submittedName>
</protein>
<organism evidence="2 3">
    <name type="scientific">Aspergillus puulaauensis</name>
    <dbReference type="NCBI Taxonomy" id="1220207"/>
    <lineage>
        <taxon>Eukaryota</taxon>
        <taxon>Fungi</taxon>
        <taxon>Dikarya</taxon>
        <taxon>Ascomycota</taxon>
        <taxon>Pezizomycotina</taxon>
        <taxon>Eurotiomycetes</taxon>
        <taxon>Eurotiomycetidae</taxon>
        <taxon>Eurotiales</taxon>
        <taxon>Aspergillaceae</taxon>
        <taxon>Aspergillus</taxon>
    </lineage>
</organism>
<feature type="transmembrane region" description="Helical" evidence="1">
    <location>
        <begin position="31"/>
        <end position="48"/>
    </location>
</feature>
<gene>
    <name evidence="2" type="ORF">APUU_70142A</name>
</gene>
<reference evidence="2" key="2">
    <citation type="submission" date="2021-02" db="EMBL/GenBank/DDBJ databases">
        <title>Aspergillus puulaauensis MK2 genome sequence.</title>
        <authorList>
            <person name="Futagami T."/>
            <person name="Mori K."/>
            <person name="Kadooka C."/>
            <person name="Tanaka T."/>
        </authorList>
    </citation>
    <scope>NUCLEOTIDE SEQUENCE</scope>
    <source>
        <strain evidence="2">MK2</strain>
    </source>
</reference>
<reference evidence="2" key="1">
    <citation type="submission" date="2021-01" db="EMBL/GenBank/DDBJ databases">
        <authorList>
            <consortium name="Aspergillus puulaauensis MK2 genome sequencing consortium"/>
            <person name="Kazuki M."/>
            <person name="Futagami T."/>
        </authorList>
    </citation>
    <scope>NUCLEOTIDE SEQUENCE</scope>
    <source>
        <strain evidence="2">MK2</strain>
    </source>
</reference>
<dbReference type="KEGG" id="apuu:APUU_70142A"/>
<dbReference type="EMBL" id="AP024449">
    <property type="protein sequence ID" value="BCS28572.1"/>
    <property type="molecule type" value="Genomic_DNA"/>
</dbReference>
<keyword evidence="1" id="KW-0812">Transmembrane</keyword>
<feature type="transmembrane region" description="Helical" evidence="1">
    <location>
        <begin position="172"/>
        <end position="196"/>
    </location>
</feature>
<keyword evidence="1" id="KW-0472">Membrane</keyword>
<sequence>MSLFTLTGFGISALSNFYESTRLLGLYRRYYGPAGGILLPVFGSSLVWKTQLQVLTSEDPEIAALFRTANQQESNMVAIAGTILAQIAITALQLDNVEKVHWTSQACFTVSLVSAIISVYYATKQHKMLGRCLHADDIKKWILGPQHLSTSRGRRSAEDQDWTTYDVQLPSIAAVLTISAPVALLSVAVYAFLIGLGIYQGFVWHYGLGDSSKEGSLAVFIVFIISLSACHSLYMLSTMVASGQVNDSEIRPYLEKALHRAVPEGSPAHIPLGEMDRAPTYSSAIGPSVQDMKSRGLDNGTQLQAAFREAAVLRRNLAAVDERIAMLLEGMGQGRF</sequence>
<feature type="transmembrane region" description="Helical" evidence="1">
    <location>
        <begin position="216"/>
        <end position="236"/>
    </location>
</feature>
<keyword evidence="3" id="KW-1185">Reference proteome</keyword>
<dbReference type="GeneID" id="64978569"/>
<feature type="transmembrane region" description="Helical" evidence="1">
    <location>
        <begin position="100"/>
        <end position="121"/>
    </location>
</feature>
<dbReference type="Proteomes" id="UP000654913">
    <property type="component" value="Chromosome 7"/>
</dbReference>
<dbReference type="RefSeq" id="XP_041560758.1">
    <property type="nucleotide sequence ID" value="XM_041694982.1"/>
</dbReference>
<evidence type="ECO:0000313" key="2">
    <source>
        <dbReference type="EMBL" id="BCS28572.1"/>
    </source>
</evidence>
<proteinExistence type="predicted"/>